<reference evidence="1 2" key="1">
    <citation type="submission" date="2018-06" db="EMBL/GenBank/DDBJ databases">
        <title>The genome of Pseudomonas putida NX-1, a lignin degrader.</title>
        <authorList>
            <person name="Xu Z."/>
        </authorList>
    </citation>
    <scope>NUCLEOTIDE SEQUENCE [LARGE SCALE GENOMIC DNA]</scope>
    <source>
        <strain evidence="1 2">NX-1</strain>
    </source>
</reference>
<sequence length="971" mass="108326">MQGANASLHTYTPEVSVSDNRGLIVRDIRFHRHPDSPDSTDCRVTHLHFNARGHPVQSIDPRLAQSRREAPGAPPNLLLQPALSGAVVRSQSVDAGTLLALDDCAGRSLMRRSGVGVTRRWNYQSVAFSGRLHSLDEQAEGAERAVCERWIWALDGAVERARNLLGECLRHYDTGGLQQVCSIALTGTPLLVARQMLRDAERPEWLGENEQAWQAKLEPIIHVSGCSADATGAALTQTDARGHRQRHAYDVVGRLSSCSVHVHGEEQERRVLEALTWTAVGQKQRELHGNGVLTHYLYEAQTQRVSAIKTERPDGHPAGGRLLQYLRYVYDPVGNVASVDNAAQATRFWRNQKVLAQNTFIYDSLYQLVQACGRELAAHGQQGVGVPSAVVPLPSGPEAFTRYQRDYKYDRGGNLTQIRHSAPGSGNSYTTDLLVSPHGNRAVRWQEGLDPGDVERMFDGAGHALWLQAGQPLHWNPRGELGRVVQVARSTIDDSEHYRYDGAGRRLLKVTSRQIGDGIQERRVLYLPGLELRDQAFDGAAQKALEVVAVGSAGRGQARLLHWPDGLTGDTLRYSFHDLLGSSQLELDEQGEVISQEEYYPYGGTAVWTARSEVEADYKTLRYSGKECDATGLYYYGLRYYQPWLGRWLSADPAGVVDGLNLYRMVRNNPVTLKDQQGLEPVYPVLSAFLADVMTDVNHDALGFVPWGEQLDSAPPWAIAIWGDNAYVSTVNRHMSIRPQGERGFPDFVGVYDGVGITTETGHYRTPPGYAAGIENNRPRITSHGSTASLEWRMTMFSDPHAYMAKVNEFWKINDRAERGRAVLAFLKSHWAQGLEELASSFNENRPALLLEMFQANGQLRDVEQTGFQWVDQLYAEANQIIYEIGDRKVLAKRQQAKALAEFKYNAVMDIYKGREGDLHMARRSEIEAQLPTVLHSTAPARGLPRRPVTTVAQPERKPNFLSRIRNAFKH</sequence>
<protein>
    <submittedName>
        <fullName evidence="1">RHS repeat protein</fullName>
    </submittedName>
</protein>
<accession>A0AAD0LA69</accession>
<evidence type="ECO:0000313" key="2">
    <source>
        <dbReference type="Proteomes" id="UP000251617"/>
    </source>
</evidence>
<dbReference type="InterPro" id="IPR022385">
    <property type="entry name" value="Rhs_assc_core"/>
</dbReference>
<organism evidence="1 2">
    <name type="scientific">Pseudomonas putida</name>
    <name type="common">Arthrobacter siderocapsulatus</name>
    <dbReference type="NCBI Taxonomy" id="303"/>
    <lineage>
        <taxon>Bacteria</taxon>
        <taxon>Pseudomonadati</taxon>
        <taxon>Pseudomonadota</taxon>
        <taxon>Gammaproteobacteria</taxon>
        <taxon>Pseudomonadales</taxon>
        <taxon>Pseudomonadaceae</taxon>
        <taxon>Pseudomonas</taxon>
    </lineage>
</organism>
<dbReference type="EMBL" id="CP030750">
    <property type="protein sequence ID" value="AXA25577.1"/>
    <property type="molecule type" value="Genomic_DNA"/>
</dbReference>
<name>A0AAD0LA69_PSEPU</name>
<dbReference type="Proteomes" id="UP000251617">
    <property type="component" value="Chromosome"/>
</dbReference>
<dbReference type="PANTHER" id="PTHR32305:SF15">
    <property type="entry name" value="PROTEIN RHSA-RELATED"/>
    <property type="match status" value="1"/>
</dbReference>
<dbReference type="Gene3D" id="2.180.10.10">
    <property type="entry name" value="RHS repeat-associated core"/>
    <property type="match status" value="1"/>
</dbReference>
<evidence type="ECO:0000313" key="1">
    <source>
        <dbReference type="EMBL" id="AXA25577.1"/>
    </source>
</evidence>
<dbReference type="PANTHER" id="PTHR32305">
    <property type="match status" value="1"/>
</dbReference>
<dbReference type="InterPro" id="IPR050708">
    <property type="entry name" value="T6SS_VgrG/RHS"/>
</dbReference>
<dbReference type="AlphaFoldDB" id="A0AAD0LA69"/>
<proteinExistence type="predicted"/>
<dbReference type="NCBIfam" id="TIGR03696">
    <property type="entry name" value="Rhs_assc_core"/>
    <property type="match status" value="1"/>
</dbReference>
<dbReference type="RefSeq" id="WP_112898576.1">
    <property type="nucleotide sequence ID" value="NZ_CP030750.1"/>
</dbReference>
<gene>
    <name evidence="1" type="ORF">C1S65_16165</name>
</gene>